<gene>
    <name evidence="5" type="ORF">VZ94_04195</name>
</gene>
<dbReference type="RefSeq" id="WP_045778271.1">
    <property type="nucleotide sequence ID" value="NZ_LAJX01000029.1"/>
</dbReference>
<protein>
    <recommendedName>
        <fullName evidence="4">Type I restriction modification DNA specificity domain-containing protein</fullName>
    </recommendedName>
</protein>
<feature type="domain" description="Type I restriction modification DNA specificity" evidence="4">
    <location>
        <begin position="60"/>
        <end position="192"/>
    </location>
</feature>
<keyword evidence="2" id="KW-0680">Restriction system</keyword>
<dbReference type="EMBL" id="LAJX01000029">
    <property type="protein sequence ID" value="KJV07554.1"/>
    <property type="molecule type" value="Genomic_DNA"/>
</dbReference>
<dbReference type="Pfam" id="PF01420">
    <property type="entry name" value="Methylase_S"/>
    <property type="match status" value="1"/>
</dbReference>
<dbReference type="OrthoDB" id="9798929at2"/>
<dbReference type="Proteomes" id="UP000033684">
    <property type="component" value="Unassembled WGS sequence"/>
</dbReference>
<keyword evidence="6" id="KW-1185">Reference proteome</keyword>
<keyword evidence="3" id="KW-0238">DNA-binding</keyword>
<dbReference type="PANTHER" id="PTHR30408:SF12">
    <property type="entry name" value="TYPE I RESTRICTION ENZYME MJAVIII SPECIFICITY SUBUNIT"/>
    <property type="match status" value="1"/>
</dbReference>
<dbReference type="GO" id="GO:0009307">
    <property type="term" value="P:DNA restriction-modification system"/>
    <property type="evidence" value="ECO:0007669"/>
    <property type="project" value="UniProtKB-KW"/>
</dbReference>
<dbReference type="SUPFAM" id="SSF116734">
    <property type="entry name" value="DNA methylase specificity domain"/>
    <property type="match status" value="1"/>
</dbReference>
<dbReference type="InterPro" id="IPR000055">
    <property type="entry name" value="Restrct_endonuc_typeI_TRD"/>
</dbReference>
<dbReference type="PANTHER" id="PTHR30408">
    <property type="entry name" value="TYPE-1 RESTRICTION ENZYME ECOKI SPECIFICITY PROTEIN"/>
    <property type="match status" value="1"/>
</dbReference>
<evidence type="ECO:0000256" key="1">
    <source>
        <dbReference type="ARBA" id="ARBA00010923"/>
    </source>
</evidence>
<dbReference type="PATRIC" id="fig|1632867.3.peg.3563"/>
<name>A0A0F3IPP9_9GAMM</name>
<sequence length="211" mass="24219">MQHIQNYLYKDIDCIHLLGNFIIDTKNGWSPLSVEGGEGIPILGQEHFSFDGTLKISPSKFTEVTKKNIDDCFIQQGDFFVSRGNTVDLVALASVVEEEISEDIIFPDLYIKIQLDETRLDKKYLALLFNSFFGRLYFKYASKGKNQTMVKISSSELYDFYLPIPDIEIQKTIVKKIQAQIDAQSHIDQEIEKNRAKINLIIEEAIRNTVE</sequence>
<dbReference type="InterPro" id="IPR044946">
    <property type="entry name" value="Restrct_endonuc_typeI_TRD_sf"/>
</dbReference>
<comment type="similarity">
    <text evidence="1">Belongs to the type-I restriction system S methylase family.</text>
</comment>
<reference evidence="6" key="1">
    <citation type="submission" date="2015-03" db="EMBL/GenBank/DDBJ databases">
        <title>Draft genome sequence of a novel methanotroph (Sn10-6) isolated from flooded ricefield rhizosphere in India.</title>
        <authorList>
            <person name="Pandit P.S."/>
            <person name="Pore S.D."/>
            <person name="Arora P."/>
            <person name="Kapse N.G."/>
            <person name="Dhakephalkar P.K."/>
            <person name="Rahalkar M.C."/>
        </authorList>
    </citation>
    <scope>NUCLEOTIDE SEQUENCE [LARGE SCALE GENOMIC DNA]</scope>
    <source>
        <strain evidence="6">Sn10-6</strain>
    </source>
</reference>
<dbReference type="GO" id="GO:0003677">
    <property type="term" value="F:DNA binding"/>
    <property type="evidence" value="ECO:0007669"/>
    <property type="project" value="UniProtKB-KW"/>
</dbReference>
<proteinExistence type="inferred from homology"/>
<reference evidence="5 6" key="2">
    <citation type="journal article" date="2016" name="Microb. Ecol.">
        <title>Genome Characteristics of a Novel Type I Methanotroph (Sn10-6) Isolated from a Flooded Indian Rice Field.</title>
        <authorList>
            <person name="Rahalkar M.C."/>
            <person name="Pandit P.S."/>
            <person name="Dhakephalkar P.K."/>
            <person name="Pore S."/>
            <person name="Arora P."/>
            <person name="Kapse N."/>
        </authorList>
    </citation>
    <scope>NUCLEOTIDE SEQUENCE [LARGE SCALE GENOMIC DNA]</scope>
    <source>
        <strain evidence="5 6">Sn10-6</strain>
    </source>
</reference>
<evidence type="ECO:0000256" key="2">
    <source>
        <dbReference type="ARBA" id="ARBA00022747"/>
    </source>
</evidence>
<evidence type="ECO:0000259" key="4">
    <source>
        <dbReference type="Pfam" id="PF01420"/>
    </source>
</evidence>
<dbReference type="AlphaFoldDB" id="A0A0F3IPP9"/>
<dbReference type="Gene3D" id="3.90.220.20">
    <property type="entry name" value="DNA methylase specificity domains"/>
    <property type="match status" value="1"/>
</dbReference>
<organism evidence="5 6">
    <name type="scientific">Methylocucumis oryzae</name>
    <dbReference type="NCBI Taxonomy" id="1632867"/>
    <lineage>
        <taxon>Bacteria</taxon>
        <taxon>Pseudomonadati</taxon>
        <taxon>Pseudomonadota</taxon>
        <taxon>Gammaproteobacteria</taxon>
        <taxon>Methylococcales</taxon>
        <taxon>Methylococcaceae</taxon>
        <taxon>Methylocucumis</taxon>
    </lineage>
</organism>
<dbReference type="InterPro" id="IPR052021">
    <property type="entry name" value="Type-I_RS_S_subunit"/>
</dbReference>
<comment type="caution">
    <text evidence="5">The sequence shown here is derived from an EMBL/GenBank/DDBJ whole genome shotgun (WGS) entry which is preliminary data.</text>
</comment>
<evidence type="ECO:0000256" key="3">
    <source>
        <dbReference type="ARBA" id="ARBA00023125"/>
    </source>
</evidence>
<accession>A0A0F3IPP9</accession>
<evidence type="ECO:0000313" key="6">
    <source>
        <dbReference type="Proteomes" id="UP000033684"/>
    </source>
</evidence>
<evidence type="ECO:0000313" key="5">
    <source>
        <dbReference type="EMBL" id="KJV07554.1"/>
    </source>
</evidence>